<dbReference type="InterPro" id="IPR006366">
    <property type="entry name" value="CobA/CysG_C"/>
</dbReference>
<dbReference type="EC" id="4.99.1.4" evidence="15"/>
<dbReference type="InterPro" id="IPR035996">
    <property type="entry name" value="4pyrrol_Methylase_sf"/>
</dbReference>
<keyword evidence="21" id="KW-1185">Reference proteome</keyword>
<keyword evidence="3 15" id="KW-0169">Cobalamin biosynthesis</keyword>
<dbReference type="Pfam" id="PF13241">
    <property type="entry name" value="NAD_binding_7"/>
    <property type="match status" value="1"/>
</dbReference>
<evidence type="ECO:0000256" key="6">
    <source>
        <dbReference type="ARBA" id="ARBA00022691"/>
    </source>
</evidence>
<feature type="binding site" evidence="15">
    <location>
        <position position="383"/>
    </location>
    <ligand>
        <name>S-adenosyl-L-methionine</name>
        <dbReference type="ChEBI" id="CHEBI:59789"/>
    </ligand>
</feature>
<accession>A0A286E731</accession>
<dbReference type="InterPro" id="IPR037115">
    <property type="entry name" value="Sirohaem_synt_dimer_dom_sf"/>
</dbReference>
<comment type="catalytic activity">
    <reaction evidence="15">
        <text>uroporphyrinogen III + 2 S-adenosyl-L-methionine = precorrin-2 + 2 S-adenosyl-L-homocysteine + H(+)</text>
        <dbReference type="Rhea" id="RHEA:32459"/>
        <dbReference type="ChEBI" id="CHEBI:15378"/>
        <dbReference type="ChEBI" id="CHEBI:57308"/>
        <dbReference type="ChEBI" id="CHEBI:57856"/>
        <dbReference type="ChEBI" id="CHEBI:58827"/>
        <dbReference type="ChEBI" id="CHEBI:59789"/>
        <dbReference type="EC" id="2.1.1.107"/>
    </reaction>
</comment>
<dbReference type="NCBIfam" id="NF007922">
    <property type="entry name" value="PRK10637.1"/>
    <property type="match status" value="1"/>
</dbReference>
<keyword evidence="8 15" id="KW-0520">NAD</keyword>
<dbReference type="FunFam" id="3.40.1010.10:FF:000001">
    <property type="entry name" value="Siroheme synthase"/>
    <property type="match status" value="1"/>
</dbReference>
<name>A0A286E731_9NEIS</name>
<dbReference type="InterPro" id="IPR014776">
    <property type="entry name" value="4pyrrole_Mease_sub2"/>
</dbReference>
<evidence type="ECO:0000313" key="21">
    <source>
        <dbReference type="Proteomes" id="UP000219669"/>
    </source>
</evidence>
<dbReference type="CDD" id="cd11642">
    <property type="entry name" value="SUMT"/>
    <property type="match status" value="1"/>
</dbReference>
<feature type="domain" description="Tetrapyrrole methylase" evidence="17">
    <location>
        <begin position="218"/>
        <end position="427"/>
    </location>
</feature>
<dbReference type="HAMAP" id="MF_01646">
    <property type="entry name" value="Siroheme_synth"/>
    <property type="match status" value="1"/>
</dbReference>
<evidence type="ECO:0000256" key="13">
    <source>
        <dbReference type="ARBA" id="ARBA00047561"/>
    </source>
</evidence>
<dbReference type="SUPFAM" id="SSF51735">
    <property type="entry name" value="NAD(P)-binding Rossmann-fold domains"/>
    <property type="match status" value="1"/>
</dbReference>
<evidence type="ECO:0000256" key="11">
    <source>
        <dbReference type="ARBA" id="ARBA00023268"/>
    </source>
</evidence>
<dbReference type="PANTHER" id="PTHR45790">
    <property type="entry name" value="SIROHEME SYNTHASE-RELATED"/>
    <property type="match status" value="1"/>
</dbReference>
<feature type="binding site" evidence="15">
    <location>
        <begin position="22"/>
        <end position="23"/>
    </location>
    <ligand>
        <name>NAD(+)</name>
        <dbReference type="ChEBI" id="CHEBI:57540"/>
    </ligand>
</feature>
<dbReference type="Proteomes" id="UP000219669">
    <property type="component" value="Unassembled WGS sequence"/>
</dbReference>
<evidence type="ECO:0000256" key="2">
    <source>
        <dbReference type="ARBA" id="ARBA00005879"/>
    </source>
</evidence>
<dbReference type="NCBIfam" id="TIGR01469">
    <property type="entry name" value="cobA_cysG_Cterm"/>
    <property type="match status" value="1"/>
</dbReference>
<evidence type="ECO:0000256" key="15">
    <source>
        <dbReference type="HAMAP-Rule" id="MF_01646"/>
    </source>
</evidence>
<evidence type="ECO:0000256" key="12">
    <source>
        <dbReference type="ARBA" id="ARBA00025705"/>
    </source>
</evidence>
<evidence type="ECO:0000259" key="17">
    <source>
        <dbReference type="Pfam" id="PF00590"/>
    </source>
</evidence>
<keyword evidence="6 15" id="KW-0949">S-adenosyl-L-methionine</keyword>
<dbReference type="Gene3D" id="3.30.160.110">
    <property type="entry name" value="Siroheme synthase, domain 2"/>
    <property type="match status" value="1"/>
</dbReference>
<comment type="pathway">
    <text evidence="1 15">Porphyrin-containing compound metabolism; siroheme biosynthesis; sirohydrochlorin from precorrin-2: step 1/1.</text>
</comment>
<proteinExistence type="inferred from homology"/>
<evidence type="ECO:0000256" key="7">
    <source>
        <dbReference type="ARBA" id="ARBA00023002"/>
    </source>
</evidence>
<sequence>MDYLPLFFNLRDKPVLVVGGGDVATRKIALLRQAQARVLVVAHTLCDEIQQQVQENQLIWLAKEFDENQLDNAYFTIAATNDPTLNQRIFQAASQKNRPVNSVDDLAHCDMIFPSIIDRSPVQIAISSSGVSPVLIRLLREKLESLLPQHISVMAQIAQKWRNPVKKQLSHITQRRYFWESLFNHTDFQRLCEQQQIEQAHDFVEQHLHHHQPISGSVSLVGAGSGDAGLLTIKGLQRIQEADVVLYDALVSQDVLNLVRRDAEQIYVGKRAKHHHLKQNEINDLMLKLAQEGKRVVRLKGGDPFVFGRGGEELSVLKQAGIPFDVVPAVTAATSATAYAGIPLTHRDFSQSVTLITGCNQAEQTPESWRFLAQANQTIVVYMGAMKAFELQEQLLQHGKNPDTPVAIINKGTLPEQSVHIGTLKHLSELAKLAQSPSLMVIGETVSLHEELRWFGEYRLPQRERILQAA</sequence>
<gene>
    <name evidence="15" type="primary">cysG</name>
    <name evidence="20" type="ORF">SAMN02746062_00706</name>
</gene>
<dbReference type="InterPro" id="IPR019478">
    <property type="entry name" value="Sirohaem_synthase_dimer_dom"/>
</dbReference>
<dbReference type="PANTHER" id="PTHR45790:SF1">
    <property type="entry name" value="SIROHEME SYNTHASE"/>
    <property type="match status" value="1"/>
</dbReference>
<dbReference type="NCBIfam" id="NF004790">
    <property type="entry name" value="PRK06136.1"/>
    <property type="match status" value="1"/>
</dbReference>
<keyword evidence="7 15" id="KW-0560">Oxidoreductase</keyword>
<dbReference type="OrthoDB" id="9815856at2"/>
<feature type="binding site" evidence="15">
    <location>
        <begin position="331"/>
        <end position="332"/>
    </location>
    <ligand>
        <name>S-adenosyl-L-methionine</name>
        <dbReference type="ChEBI" id="CHEBI:59789"/>
    </ligand>
</feature>
<dbReference type="AlphaFoldDB" id="A0A286E731"/>
<feature type="binding site" evidence="15">
    <location>
        <position position="306"/>
    </location>
    <ligand>
        <name>S-adenosyl-L-methionine</name>
        <dbReference type="ChEBI" id="CHEBI:59789"/>
    </ligand>
</feature>
<dbReference type="InterPro" id="IPR006367">
    <property type="entry name" value="Sirohaem_synthase_N"/>
</dbReference>
<keyword evidence="9 15" id="KW-0456">Lyase</keyword>
<dbReference type="EMBL" id="OCNF01000004">
    <property type="protein sequence ID" value="SOD66706.1"/>
    <property type="molecule type" value="Genomic_DNA"/>
</dbReference>
<dbReference type="Pfam" id="PF00590">
    <property type="entry name" value="TP_methylase"/>
    <property type="match status" value="1"/>
</dbReference>
<evidence type="ECO:0000256" key="10">
    <source>
        <dbReference type="ARBA" id="ARBA00023244"/>
    </source>
</evidence>
<keyword evidence="15" id="KW-0597">Phosphoprotein</keyword>
<feature type="modified residue" description="Phosphoserine" evidence="15">
    <location>
        <position position="128"/>
    </location>
</feature>
<keyword evidence="10 15" id="KW-0627">Porphyrin biosynthesis</keyword>
<dbReference type="RefSeq" id="WP_097113779.1">
    <property type="nucleotide sequence ID" value="NZ_CP083931.1"/>
</dbReference>
<evidence type="ECO:0000256" key="9">
    <source>
        <dbReference type="ARBA" id="ARBA00023239"/>
    </source>
</evidence>
<dbReference type="GO" id="GO:0004851">
    <property type="term" value="F:uroporphyrin-III C-methyltransferase activity"/>
    <property type="evidence" value="ECO:0007669"/>
    <property type="project" value="UniProtKB-UniRule"/>
</dbReference>
<dbReference type="EC" id="1.3.1.76" evidence="15"/>
<comment type="similarity">
    <text evidence="15">In the C-terminal section; belongs to the precorrin methyltransferase family.</text>
</comment>
<reference evidence="20 21" key="1">
    <citation type="submission" date="2017-09" db="EMBL/GenBank/DDBJ databases">
        <authorList>
            <person name="Ehlers B."/>
            <person name="Leendertz F.H."/>
        </authorList>
    </citation>
    <scope>NUCLEOTIDE SEQUENCE [LARGE SCALE GENOMIC DNA]</scope>
    <source>
        <strain evidence="20 21">DSM 16848</strain>
    </source>
</reference>
<evidence type="ECO:0000256" key="1">
    <source>
        <dbReference type="ARBA" id="ARBA00005010"/>
    </source>
</evidence>
<keyword evidence="11 15" id="KW-0511">Multifunctional enzyme</keyword>
<comment type="pathway">
    <text evidence="15">Porphyrin-containing compound metabolism; siroheme biosynthesis; siroheme from sirohydrochlorin: step 1/1.</text>
</comment>
<evidence type="ECO:0000256" key="4">
    <source>
        <dbReference type="ARBA" id="ARBA00022603"/>
    </source>
</evidence>
<dbReference type="InterPro" id="IPR036291">
    <property type="entry name" value="NAD(P)-bd_dom_sf"/>
</dbReference>
<dbReference type="InterPro" id="IPR014777">
    <property type="entry name" value="4pyrrole_Mease_sub1"/>
</dbReference>
<dbReference type="GO" id="GO:0043115">
    <property type="term" value="F:precorrin-2 dehydrogenase activity"/>
    <property type="evidence" value="ECO:0007669"/>
    <property type="project" value="UniProtKB-UniRule"/>
</dbReference>
<comment type="pathway">
    <text evidence="12 15">Porphyrin-containing compound metabolism; siroheme biosynthesis; precorrin-2 from uroporphyrinogen III: step 1/1.</text>
</comment>
<evidence type="ECO:0000256" key="5">
    <source>
        <dbReference type="ARBA" id="ARBA00022679"/>
    </source>
</evidence>
<dbReference type="GO" id="GO:0051287">
    <property type="term" value="F:NAD binding"/>
    <property type="evidence" value="ECO:0007669"/>
    <property type="project" value="InterPro"/>
</dbReference>
<dbReference type="InterPro" id="IPR000878">
    <property type="entry name" value="4pyrrol_Mease"/>
</dbReference>
<feature type="region of interest" description="Uroporphyrinogen-III C-methyltransferase" evidence="15">
    <location>
        <begin position="216"/>
        <end position="470"/>
    </location>
</feature>
<feature type="binding site" evidence="15">
    <location>
        <begin position="301"/>
        <end position="303"/>
    </location>
    <ligand>
        <name>S-adenosyl-L-methionine</name>
        <dbReference type="ChEBI" id="CHEBI:59789"/>
    </ligand>
</feature>
<dbReference type="Pfam" id="PF10414">
    <property type="entry name" value="CysG_dimeriser"/>
    <property type="match status" value="1"/>
</dbReference>
<dbReference type="GO" id="GO:0051266">
    <property type="term" value="F:sirohydrochlorin ferrochelatase activity"/>
    <property type="evidence" value="ECO:0007669"/>
    <property type="project" value="UniProtKB-EC"/>
</dbReference>
<evidence type="ECO:0000256" key="8">
    <source>
        <dbReference type="ARBA" id="ARBA00023027"/>
    </source>
</evidence>
<evidence type="ECO:0000256" key="16">
    <source>
        <dbReference type="PIRSR" id="PIRSR036426-1"/>
    </source>
</evidence>
<evidence type="ECO:0000313" key="20">
    <source>
        <dbReference type="EMBL" id="SOD66706.1"/>
    </source>
</evidence>
<feature type="active site" description="Proton acceptor" evidence="15 16">
    <location>
        <position position="248"/>
    </location>
</feature>
<feature type="active site" description="Proton donor" evidence="15 16">
    <location>
        <position position="270"/>
    </location>
</feature>
<comment type="similarity">
    <text evidence="2">Belongs to the precorrin methyltransferase family.</text>
</comment>
<evidence type="ECO:0000256" key="14">
    <source>
        <dbReference type="ARBA" id="ARBA00060548"/>
    </source>
</evidence>
<dbReference type="InterPro" id="IPR028281">
    <property type="entry name" value="Sirohaem_synthase_central"/>
</dbReference>
<feature type="domain" description="Sirohaem synthase dimerisation" evidence="18">
    <location>
        <begin position="151"/>
        <end position="208"/>
    </location>
</feature>
<dbReference type="GO" id="GO:0032259">
    <property type="term" value="P:methylation"/>
    <property type="evidence" value="ECO:0007669"/>
    <property type="project" value="UniProtKB-KW"/>
</dbReference>
<evidence type="ECO:0000259" key="18">
    <source>
        <dbReference type="Pfam" id="PF10414"/>
    </source>
</evidence>
<dbReference type="SUPFAM" id="SSF53790">
    <property type="entry name" value="Tetrapyrrole methylase"/>
    <property type="match status" value="1"/>
</dbReference>
<feature type="domain" description="Siroheme synthase central" evidence="19">
    <location>
        <begin position="119"/>
        <end position="145"/>
    </location>
</feature>
<comment type="pathway">
    <text evidence="15">Cofactor biosynthesis; adenosylcobalamin biosynthesis; sirohydrochlorin from precorrin-2: step 1/1.</text>
</comment>
<evidence type="ECO:0000259" key="19">
    <source>
        <dbReference type="Pfam" id="PF14824"/>
    </source>
</evidence>
<dbReference type="UniPathway" id="UPA00148">
    <property type="reaction ID" value="UER00211"/>
</dbReference>
<feature type="region of interest" description="Precorrin-2 dehydrogenase / sirohydrochlorin ferrochelatase" evidence="15">
    <location>
        <begin position="1"/>
        <end position="204"/>
    </location>
</feature>
<comment type="similarity">
    <text evidence="15">In the N-terminal section; belongs to the precorrin-2 dehydrogenase / sirohydrochlorin ferrochelatase family.</text>
</comment>
<dbReference type="EC" id="2.1.1.107" evidence="15"/>
<dbReference type="Gene3D" id="1.10.8.210">
    <property type="entry name" value="Sirohaem synthase, dimerisation domain"/>
    <property type="match status" value="1"/>
</dbReference>
<dbReference type="GO" id="GO:0009236">
    <property type="term" value="P:cobalamin biosynthetic process"/>
    <property type="evidence" value="ECO:0007669"/>
    <property type="project" value="UniProtKB-UniRule"/>
</dbReference>
<dbReference type="NCBIfam" id="TIGR01470">
    <property type="entry name" value="cysG_Nterm"/>
    <property type="match status" value="1"/>
</dbReference>
<comment type="caution">
    <text evidence="15">Lacks conserved residue(s) required for the propagation of feature annotation.</text>
</comment>
<dbReference type="PIRSF" id="PIRSF036426">
    <property type="entry name" value="Sirohaem_synth"/>
    <property type="match status" value="1"/>
</dbReference>
<feature type="binding site" evidence="15">
    <location>
        <begin position="43"/>
        <end position="44"/>
    </location>
    <ligand>
        <name>NAD(+)</name>
        <dbReference type="ChEBI" id="CHEBI:57540"/>
    </ligand>
</feature>
<dbReference type="SUPFAM" id="SSF75615">
    <property type="entry name" value="Siroheme synthase middle domains-like"/>
    <property type="match status" value="1"/>
</dbReference>
<dbReference type="InterPro" id="IPR012409">
    <property type="entry name" value="Sirohaem_synth"/>
</dbReference>
<organism evidence="20 21">
    <name type="scientific">Alysiella filiformis DSM 16848</name>
    <dbReference type="NCBI Taxonomy" id="1120981"/>
    <lineage>
        <taxon>Bacteria</taxon>
        <taxon>Pseudomonadati</taxon>
        <taxon>Pseudomonadota</taxon>
        <taxon>Betaproteobacteria</taxon>
        <taxon>Neisseriales</taxon>
        <taxon>Neisseriaceae</taxon>
        <taxon>Alysiella</taxon>
    </lineage>
</organism>
<evidence type="ECO:0000256" key="3">
    <source>
        <dbReference type="ARBA" id="ARBA00022573"/>
    </source>
</evidence>
<dbReference type="Gene3D" id="3.40.1010.10">
    <property type="entry name" value="Cobalt-precorrin-4 Transmethylase, Domain 1"/>
    <property type="match status" value="1"/>
</dbReference>
<dbReference type="GO" id="GO:0019354">
    <property type="term" value="P:siroheme biosynthetic process"/>
    <property type="evidence" value="ECO:0007669"/>
    <property type="project" value="UniProtKB-UniRule"/>
</dbReference>
<feature type="binding site" evidence="15">
    <location>
        <position position="412"/>
    </location>
    <ligand>
        <name>S-adenosyl-L-methionine</name>
        <dbReference type="ChEBI" id="CHEBI:59789"/>
    </ligand>
</feature>
<comment type="catalytic activity">
    <reaction evidence="13 15">
        <text>precorrin-2 + NAD(+) = sirohydrochlorin + NADH + 2 H(+)</text>
        <dbReference type="Rhea" id="RHEA:15613"/>
        <dbReference type="ChEBI" id="CHEBI:15378"/>
        <dbReference type="ChEBI" id="CHEBI:57540"/>
        <dbReference type="ChEBI" id="CHEBI:57945"/>
        <dbReference type="ChEBI" id="CHEBI:58351"/>
        <dbReference type="ChEBI" id="CHEBI:58827"/>
        <dbReference type="EC" id="1.3.1.76"/>
    </reaction>
</comment>
<dbReference type="Gene3D" id="3.40.50.720">
    <property type="entry name" value="NAD(P)-binding Rossmann-like Domain"/>
    <property type="match status" value="1"/>
</dbReference>
<comment type="function">
    <text evidence="15">Multifunctional enzyme that catalyzes the SAM-dependent methylations of uroporphyrinogen III at position C-2 and C-7 to form precorrin-2 via precorrin-1. Then it catalyzes the NAD-dependent ring dehydrogenation of precorrin-2 to yield sirohydrochlorin. Finally, it catalyzes the ferrochelation of sirohydrochlorin to yield siroheme.</text>
</comment>
<dbReference type="FunFam" id="3.30.160.110:FF:000001">
    <property type="entry name" value="Siroheme synthase"/>
    <property type="match status" value="1"/>
</dbReference>
<protein>
    <recommendedName>
        <fullName evidence="15">Siroheme synthase</fullName>
    </recommendedName>
    <domain>
        <recommendedName>
            <fullName evidence="15">Uroporphyrinogen-III C-methyltransferase</fullName>
            <shortName evidence="15">Urogen III methylase</shortName>
            <ecNumber evidence="15">2.1.1.107</ecNumber>
        </recommendedName>
        <alternativeName>
            <fullName evidence="15">SUMT</fullName>
        </alternativeName>
        <alternativeName>
            <fullName evidence="15">Uroporphyrinogen III methylase</fullName>
            <shortName evidence="15">UROM</shortName>
        </alternativeName>
    </domain>
    <domain>
        <recommendedName>
            <fullName evidence="15">Precorrin-2 dehydrogenase</fullName>
            <ecNumber evidence="15">1.3.1.76</ecNumber>
        </recommendedName>
    </domain>
    <domain>
        <recommendedName>
            <fullName evidence="15">Sirohydrochlorin ferrochelatase</fullName>
            <ecNumber evidence="15">4.99.1.4</ecNumber>
        </recommendedName>
    </domain>
</protein>
<dbReference type="UniPathway" id="UPA00262">
    <property type="reaction ID" value="UER00211"/>
</dbReference>
<comment type="pathway">
    <text evidence="14 15">Cofactor biosynthesis; adenosylcobalamin biosynthesis; precorrin-2 from uroporphyrinogen III: step 1/1.</text>
</comment>
<dbReference type="Gene3D" id="3.30.950.10">
    <property type="entry name" value="Methyltransferase, Cobalt-precorrin-4 Transmethylase, Domain 2"/>
    <property type="match status" value="1"/>
</dbReference>
<keyword evidence="5 15" id="KW-0808">Transferase</keyword>
<dbReference type="InterPro" id="IPR050161">
    <property type="entry name" value="Siro_Cobalamin_biosynth"/>
</dbReference>
<comment type="catalytic activity">
    <reaction evidence="15">
        <text>siroheme + 2 H(+) = sirohydrochlorin + Fe(2+)</text>
        <dbReference type="Rhea" id="RHEA:24360"/>
        <dbReference type="ChEBI" id="CHEBI:15378"/>
        <dbReference type="ChEBI" id="CHEBI:29033"/>
        <dbReference type="ChEBI" id="CHEBI:58351"/>
        <dbReference type="ChEBI" id="CHEBI:60052"/>
        <dbReference type="EC" id="4.99.1.4"/>
    </reaction>
</comment>
<dbReference type="FunFam" id="3.30.950.10:FF:000001">
    <property type="entry name" value="Siroheme synthase"/>
    <property type="match status" value="1"/>
</dbReference>
<dbReference type="Pfam" id="PF14824">
    <property type="entry name" value="Sirohm_synth_M"/>
    <property type="match status" value="1"/>
</dbReference>
<keyword evidence="4 15" id="KW-0489">Methyltransferase</keyword>